<dbReference type="EMBL" id="CAUJNA010000624">
    <property type="protein sequence ID" value="CAJ1379388.1"/>
    <property type="molecule type" value="Genomic_DNA"/>
</dbReference>
<name>A0AA36I381_9DINO</name>
<dbReference type="Gene3D" id="1.10.238.10">
    <property type="entry name" value="EF-hand"/>
    <property type="match status" value="1"/>
</dbReference>
<comment type="caution">
    <text evidence="6">The sequence shown here is derived from an EMBL/GenBank/DDBJ whole genome shotgun (WGS) entry which is preliminary data.</text>
</comment>
<feature type="domain" description="EF-hand" evidence="5">
    <location>
        <begin position="834"/>
        <end position="864"/>
    </location>
</feature>
<dbReference type="InterPro" id="IPR004843">
    <property type="entry name" value="Calcineurin-like_PHP"/>
</dbReference>
<gene>
    <name evidence="6" type="ORF">EVOR1521_LOCUS7643</name>
</gene>
<comment type="similarity">
    <text evidence="1">Belongs to the 5'-nucleotidase family.</text>
</comment>
<dbReference type="InterPro" id="IPR008334">
    <property type="entry name" value="5'-Nucleotdase_C"/>
</dbReference>
<feature type="transmembrane region" description="Helical" evidence="4">
    <location>
        <begin position="398"/>
        <end position="415"/>
    </location>
</feature>
<keyword evidence="4" id="KW-0472">Membrane</keyword>
<dbReference type="InterPro" id="IPR029052">
    <property type="entry name" value="Metallo-depent_PP-like"/>
</dbReference>
<evidence type="ECO:0000313" key="7">
    <source>
        <dbReference type="Proteomes" id="UP001178507"/>
    </source>
</evidence>
<proteinExistence type="inferred from homology"/>
<dbReference type="Gene3D" id="3.90.780.10">
    <property type="entry name" value="5'-Nucleotidase, C-terminal domain"/>
    <property type="match status" value="1"/>
</dbReference>
<dbReference type="GO" id="GO:0009166">
    <property type="term" value="P:nucleotide catabolic process"/>
    <property type="evidence" value="ECO:0007669"/>
    <property type="project" value="InterPro"/>
</dbReference>
<dbReference type="SUPFAM" id="SSF56300">
    <property type="entry name" value="Metallo-dependent phosphatases"/>
    <property type="match status" value="1"/>
</dbReference>
<evidence type="ECO:0000256" key="4">
    <source>
        <dbReference type="SAM" id="Phobius"/>
    </source>
</evidence>
<evidence type="ECO:0000256" key="2">
    <source>
        <dbReference type="ARBA" id="ARBA00022729"/>
    </source>
</evidence>
<dbReference type="GO" id="GO:0016787">
    <property type="term" value="F:hydrolase activity"/>
    <property type="evidence" value="ECO:0007669"/>
    <property type="project" value="InterPro"/>
</dbReference>
<dbReference type="InterPro" id="IPR011992">
    <property type="entry name" value="EF-hand-dom_pair"/>
</dbReference>
<protein>
    <recommendedName>
        <fullName evidence="5">EF-hand domain-containing protein</fullName>
    </recommendedName>
</protein>
<evidence type="ECO:0000256" key="3">
    <source>
        <dbReference type="ARBA" id="ARBA00022837"/>
    </source>
</evidence>
<evidence type="ECO:0000313" key="6">
    <source>
        <dbReference type="EMBL" id="CAJ1379388.1"/>
    </source>
</evidence>
<dbReference type="SUPFAM" id="SSF47473">
    <property type="entry name" value="EF-hand"/>
    <property type="match status" value="1"/>
</dbReference>
<dbReference type="Pfam" id="PF02872">
    <property type="entry name" value="5_nucleotid_C"/>
    <property type="match status" value="1"/>
</dbReference>
<dbReference type="CDD" id="cd00051">
    <property type="entry name" value="EFh"/>
    <property type="match status" value="1"/>
</dbReference>
<organism evidence="6 7">
    <name type="scientific">Effrenium voratum</name>
    <dbReference type="NCBI Taxonomy" id="2562239"/>
    <lineage>
        <taxon>Eukaryota</taxon>
        <taxon>Sar</taxon>
        <taxon>Alveolata</taxon>
        <taxon>Dinophyceae</taxon>
        <taxon>Suessiales</taxon>
        <taxon>Symbiodiniaceae</taxon>
        <taxon>Effrenium</taxon>
    </lineage>
</organism>
<dbReference type="InterPro" id="IPR018247">
    <property type="entry name" value="EF_Hand_1_Ca_BS"/>
</dbReference>
<dbReference type="PANTHER" id="PTHR11575">
    <property type="entry name" value="5'-NUCLEOTIDASE-RELATED"/>
    <property type="match status" value="1"/>
</dbReference>
<evidence type="ECO:0000259" key="5">
    <source>
        <dbReference type="PROSITE" id="PS50222"/>
    </source>
</evidence>
<dbReference type="InterPro" id="IPR036907">
    <property type="entry name" value="5'-Nucleotdase_C_sf"/>
</dbReference>
<accession>A0AA36I381</accession>
<dbReference type="PANTHER" id="PTHR11575:SF48">
    <property type="entry name" value="5'-NUCLEOTIDASE"/>
    <property type="match status" value="1"/>
</dbReference>
<dbReference type="InterPro" id="IPR002048">
    <property type="entry name" value="EF_hand_dom"/>
</dbReference>
<dbReference type="Proteomes" id="UP001178507">
    <property type="component" value="Unassembled WGS sequence"/>
</dbReference>
<dbReference type="Gene3D" id="3.60.21.10">
    <property type="match status" value="1"/>
</dbReference>
<keyword evidence="4" id="KW-0812">Transmembrane</keyword>
<sequence>MGCCQGGNVSQTPLEVKTVPARPPGASGPFLRMLSINDVYTLENYARFATAVKECKAASKTLGCVVTSHLNGDFLSPCLHTSLDGGTTMMQALNFAQVDYACLGNHEFDMDKSQLETRLPLFKGKLINTNGMDEQLKSLPKYDVVEVGDKKVVFVGLCMTDKSIFAASNCPDMRPFVDSCTSAWEQAFKGQQVDVLVPMTHQFIEEDRLLAEQFEMHEALNSKVPVILGGHEHDIFEEMAADTLILKTGQDAAKIAVVDIWWASDGVKCRHSLIPAEKFKPEASAAAWANGRKKFVQTAMEAAITELPKDMSTKQCRFEPCDLGGFLLEKVKRAFVFCARQPMAPTNPGVSAFGTMDAAKGVRGILYTICFTLLFLWATVGYFLVYIQYLPPDPTDDYCGITAFLCLWLSVFAFIDNPDEERTGIQRWEEFVFMWVLTSGLAQVGWELPFVLWKVKYLQPIESTETLKVSELWTWPFWMYGSGDTRYMRQHSSSHATETMLVLSGPFELWAVWMLKKRRKYKTAMIICALTHWGFFWANTSVIYIAEIYDNYENVADGWVGYWVKWAGLNLQWSVLSPICTFACLWLLCGKVREEALMEAAKAAKAKRAKAAEAAEARGATVTRGKASRMQDRDVDIVLFNGGDIRGRKDYKAGPFTMGDLYNELAFHEPLAVVTMKGAQLAAAVKFSRAGTAEKPGFLHTDLDSEADKEHNLTKVNKRPFDAQKEYKVAVQRVMLTGMNNNTPLMEFGKANGVPSEELCRDAKEMVLVVCMKDMWRQVLGFGVWDSKSEGNVSPKKLREALIQAFEEMDKDKSGALDIKEIEQFLSKRLPNFASGSLATRLFQAADRDGNGKVNFEELANFVH</sequence>
<dbReference type="SMART" id="SM00054">
    <property type="entry name" value="EFh"/>
    <property type="match status" value="2"/>
</dbReference>
<dbReference type="GO" id="GO:0005509">
    <property type="term" value="F:calcium ion binding"/>
    <property type="evidence" value="ECO:0007669"/>
    <property type="project" value="InterPro"/>
</dbReference>
<feature type="transmembrane region" description="Helical" evidence="4">
    <location>
        <begin position="365"/>
        <end position="386"/>
    </location>
</feature>
<reference evidence="6" key="1">
    <citation type="submission" date="2023-08" db="EMBL/GenBank/DDBJ databases">
        <authorList>
            <person name="Chen Y."/>
            <person name="Shah S."/>
            <person name="Dougan E. K."/>
            <person name="Thang M."/>
            <person name="Chan C."/>
        </authorList>
    </citation>
    <scope>NUCLEOTIDE SEQUENCE</scope>
</reference>
<dbReference type="InterPro" id="IPR006179">
    <property type="entry name" value="5_nucleotidase/apyrase"/>
</dbReference>
<keyword evidence="3" id="KW-0106">Calcium</keyword>
<dbReference type="AlphaFoldDB" id="A0AA36I381"/>
<feature type="transmembrane region" description="Helical" evidence="4">
    <location>
        <begin position="431"/>
        <end position="453"/>
    </location>
</feature>
<dbReference type="Pfam" id="PF00149">
    <property type="entry name" value="Metallophos"/>
    <property type="match status" value="1"/>
</dbReference>
<dbReference type="SUPFAM" id="SSF55816">
    <property type="entry name" value="5'-nucleotidase (syn. UDP-sugar hydrolase), C-terminal domain"/>
    <property type="match status" value="1"/>
</dbReference>
<feature type="domain" description="EF-hand" evidence="5">
    <location>
        <begin position="797"/>
        <end position="832"/>
    </location>
</feature>
<keyword evidence="4" id="KW-1133">Transmembrane helix</keyword>
<feature type="transmembrane region" description="Helical" evidence="4">
    <location>
        <begin position="524"/>
        <end position="546"/>
    </location>
</feature>
<feature type="transmembrane region" description="Helical" evidence="4">
    <location>
        <begin position="566"/>
        <end position="588"/>
    </location>
</feature>
<dbReference type="PROSITE" id="PS50222">
    <property type="entry name" value="EF_HAND_2"/>
    <property type="match status" value="2"/>
</dbReference>
<evidence type="ECO:0000256" key="1">
    <source>
        <dbReference type="ARBA" id="ARBA00006654"/>
    </source>
</evidence>
<dbReference type="Pfam" id="PF13499">
    <property type="entry name" value="EF-hand_7"/>
    <property type="match status" value="1"/>
</dbReference>
<keyword evidence="2" id="KW-0732">Signal</keyword>
<dbReference type="PROSITE" id="PS00018">
    <property type="entry name" value="EF_HAND_1"/>
    <property type="match status" value="2"/>
</dbReference>
<keyword evidence="7" id="KW-1185">Reference proteome</keyword>